<dbReference type="NCBIfam" id="TIGR00858">
    <property type="entry name" value="bioF"/>
    <property type="match status" value="1"/>
</dbReference>
<dbReference type="GO" id="GO:0009102">
    <property type="term" value="P:biotin biosynthetic process"/>
    <property type="evidence" value="ECO:0007669"/>
    <property type="project" value="UniProtKB-UniRule"/>
</dbReference>
<proteinExistence type="inferred from homology"/>
<comment type="catalytic activity">
    <reaction evidence="9">
        <text>6-carboxyhexanoyl-[ACP] + L-alanine + H(+) = (8S)-8-amino-7-oxononanoate + holo-[ACP] + CO2</text>
        <dbReference type="Rhea" id="RHEA:42288"/>
        <dbReference type="Rhea" id="RHEA-COMP:9685"/>
        <dbReference type="Rhea" id="RHEA-COMP:9955"/>
        <dbReference type="ChEBI" id="CHEBI:15378"/>
        <dbReference type="ChEBI" id="CHEBI:16526"/>
        <dbReference type="ChEBI" id="CHEBI:57972"/>
        <dbReference type="ChEBI" id="CHEBI:64479"/>
        <dbReference type="ChEBI" id="CHEBI:78846"/>
        <dbReference type="ChEBI" id="CHEBI:149468"/>
        <dbReference type="EC" id="2.3.1.47"/>
    </reaction>
</comment>
<evidence type="ECO:0000256" key="9">
    <source>
        <dbReference type="ARBA" id="ARBA00047715"/>
    </source>
</evidence>
<evidence type="ECO:0000256" key="8">
    <source>
        <dbReference type="ARBA" id="ARBA00022898"/>
    </source>
</evidence>
<organism evidence="13 14">
    <name type="scientific">Ktedonosporobacter rubrisoli</name>
    <dbReference type="NCBI Taxonomy" id="2509675"/>
    <lineage>
        <taxon>Bacteria</taxon>
        <taxon>Bacillati</taxon>
        <taxon>Chloroflexota</taxon>
        <taxon>Ktedonobacteria</taxon>
        <taxon>Ktedonobacterales</taxon>
        <taxon>Ktedonosporobacteraceae</taxon>
        <taxon>Ktedonosporobacter</taxon>
    </lineage>
</organism>
<feature type="modified residue" description="N6-(pyridoxal phosphate)lysine" evidence="11">
    <location>
        <position position="247"/>
    </location>
</feature>
<dbReference type="GO" id="GO:0008710">
    <property type="term" value="F:8-amino-7-oxononanoate synthase activity"/>
    <property type="evidence" value="ECO:0007669"/>
    <property type="project" value="UniProtKB-UniRule"/>
</dbReference>
<dbReference type="InterPro" id="IPR004723">
    <property type="entry name" value="AONS_Archaea/Proteobacteria"/>
</dbReference>
<keyword evidence="8 11" id="KW-0663">Pyridoxal phosphate</keyword>
<dbReference type="PANTHER" id="PTHR13693">
    <property type="entry name" value="CLASS II AMINOTRANSFERASE/8-AMINO-7-OXONONANOATE SYNTHASE"/>
    <property type="match status" value="1"/>
</dbReference>
<dbReference type="SUPFAM" id="SSF53383">
    <property type="entry name" value="PLP-dependent transferases"/>
    <property type="match status" value="1"/>
</dbReference>
<feature type="domain" description="Aminotransferase class I/classII large" evidence="12">
    <location>
        <begin position="44"/>
        <end position="389"/>
    </location>
</feature>
<sequence>MLETPSSLSYIQRRLEAIRQQHLLRRLSAPGQPTEPWITIDSRKLLNLSSNNYLGLAQNPRLKQAAAKALELYGCSAASSRLIAGTTAFHAHVEARLASLYHCEAALLFSSGYTANVGVISGLVGPGDVVLSDELNHASIIDGCRLSKAERRIYPHCNVHALAQHLEELERQGQRGMRLVVTESVFSMDGDIAPLAEIASLCRQHQALLFVDEAHATGCLGPNGRGLLSHLGLEQEENIVAMHSFSKALGSIGAFVTSHALIKDLLVNVSRQFIFTTASPVATLAAGLTALEVLNEQPDLPTQLQNKAAFLRHGLQELGLNTLASETQIIPWLIGDSERALQIAAALLGEGIYALAIRPPTVPRGAARIRFSVMASHTEQELARALEAVATVCKNMQFHIEA</sequence>
<name>A0A4P6JJU3_KTERU</name>
<keyword evidence="7" id="KW-0093">Biotin biosynthesis</keyword>
<dbReference type="AlphaFoldDB" id="A0A4P6JJU3"/>
<dbReference type="Proteomes" id="UP000290365">
    <property type="component" value="Chromosome"/>
</dbReference>
<evidence type="ECO:0000256" key="11">
    <source>
        <dbReference type="PIRSR" id="PIRSR604723-51"/>
    </source>
</evidence>
<evidence type="ECO:0000259" key="12">
    <source>
        <dbReference type="Pfam" id="PF00155"/>
    </source>
</evidence>
<dbReference type="Pfam" id="PF00155">
    <property type="entry name" value="Aminotran_1_2"/>
    <property type="match status" value="1"/>
</dbReference>
<dbReference type="EMBL" id="CP035758">
    <property type="protein sequence ID" value="QBD75222.1"/>
    <property type="molecule type" value="Genomic_DNA"/>
</dbReference>
<dbReference type="CDD" id="cd06454">
    <property type="entry name" value="KBL_like"/>
    <property type="match status" value="1"/>
</dbReference>
<dbReference type="Gene3D" id="3.90.1150.10">
    <property type="entry name" value="Aspartate Aminotransferase, domain 1"/>
    <property type="match status" value="1"/>
</dbReference>
<comment type="function">
    <text evidence="2">Catalyzes the decarboxylative condensation of pimeloyl-[acyl-carrier protein] and L-alanine to produce 8-amino-7-oxononanoate (AON), [acyl-carrier protein], and carbon dioxide.</text>
</comment>
<keyword evidence="14" id="KW-1185">Reference proteome</keyword>
<evidence type="ECO:0000256" key="7">
    <source>
        <dbReference type="ARBA" id="ARBA00022756"/>
    </source>
</evidence>
<comment type="similarity">
    <text evidence="4">Belongs to the class-II pyridoxal-phosphate-dependent aminotransferase family. BioF subfamily.</text>
</comment>
<dbReference type="InterPro" id="IPR015421">
    <property type="entry name" value="PyrdxlP-dep_Trfase_major"/>
</dbReference>
<evidence type="ECO:0000256" key="5">
    <source>
        <dbReference type="ARBA" id="ARBA00011738"/>
    </source>
</evidence>
<dbReference type="OrthoDB" id="9807157at2"/>
<evidence type="ECO:0000256" key="10">
    <source>
        <dbReference type="NCBIfam" id="TIGR00858"/>
    </source>
</evidence>
<evidence type="ECO:0000313" key="14">
    <source>
        <dbReference type="Proteomes" id="UP000290365"/>
    </source>
</evidence>
<dbReference type="KEGG" id="kbs:EPA93_04115"/>
<evidence type="ECO:0000256" key="1">
    <source>
        <dbReference type="ARBA" id="ARBA00001933"/>
    </source>
</evidence>
<reference evidence="13 14" key="1">
    <citation type="submission" date="2019-01" db="EMBL/GenBank/DDBJ databases">
        <title>Ktedonosporobacter rubrisoli SCAWS-G2.</title>
        <authorList>
            <person name="Huang Y."/>
            <person name="Yan B."/>
        </authorList>
    </citation>
    <scope>NUCLEOTIDE SEQUENCE [LARGE SCALE GENOMIC DNA]</scope>
    <source>
        <strain evidence="13 14">SCAWS-G2</strain>
    </source>
</reference>
<comment type="pathway">
    <text evidence="3">Cofactor biosynthesis; biotin biosynthesis.</text>
</comment>
<dbReference type="InterPro" id="IPR015422">
    <property type="entry name" value="PyrdxlP-dep_Trfase_small"/>
</dbReference>
<evidence type="ECO:0000256" key="2">
    <source>
        <dbReference type="ARBA" id="ARBA00002513"/>
    </source>
</evidence>
<evidence type="ECO:0000313" key="13">
    <source>
        <dbReference type="EMBL" id="QBD75222.1"/>
    </source>
</evidence>
<dbReference type="InterPro" id="IPR004839">
    <property type="entry name" value="Aminotransferase_I/II_large"/>
</dbReference>
<dbReference type="InterPro" id="IPR050087">
    <property type="entry name" value="AON_synthase_class-II"/>
</dbReference>
<dbReference type="UniPathway" id="UPA00078"/>
<evidence type="ECO:0000256" key="4">
    <source>
        <dbReference type="ARBA" id="ARBA00010008"/>
    </source>
</evidence>
<comment type="subunit">
    <text evidence="5">Homodimer.</text>
</comment>
<keyword evidence="13" id="KW-0012">Acyltransferase</keyword>
<evidence type="ECO:0000256" key="3">
    <source>
        <dbReference type="ARBA" id="ARBA00004746"/>
    </source>
</evidence>
<dbReference type="PANTHER" id="PTHR13693:SF100">
    <property type="entry name" value="8-AMINO-7-OXONONANOATE SYNTHASE"/>
    <property type="match status" value="1"/>
</dbReference>
<evidence type="ECO:0000256" key="6">
    <source>
        <dbReference type="ARBA" id="ARBA00022679"/>
    </source>
</evidence>
<accession>A0A4P6JJU3</accession>
<dbReference type="InterPro" id="IPR015424">
    <property type="entry name" value="PyrdxlP-dep_Trfase"/>
</dbReference>
<dbReference type="EC" id="2.3.1.47" evidence="10"/>
<dbReference type="Gene3D" id="3.40.640.10">
    <property type="entry name" value="Type I PLP-dependent aspartate aminotransferase-like (Major domain)"/>
    <property type="match status" value="1"/>
</dbReference>
<comment type="cofactor">
    <cofactor evidence="1 11">
        <name>pyridoxal 5'-phosphate</name>
        <dbReference type="ChEBI" id="CHEBI:597326"/>
    </cofactor>
</comment>
<keyword evidence="6 13" id="KW-0808">Transferase</keyword>
<dbReference type="GO" id="GO:0030170">
    <property type="term" value="F:pyridoxal phosphate binding"/>
    <property type="evidence" value="ECO:0007669"/>
    <property type="project" value="InterPro"/>
</dbReference>
<dbReference type="RefSeq" id="WP_129885821.1">
    <property type="nucleotide sequence ID" value="NZ_CP035758.1"/>
</dbReference>
<protein>
    <recommendedName>
        <fullName evidence="10">8-amino-7-oxononanoate synthase</fullName>
        <ecNumber evidence="10">2.3.1.47</ecNumber>
    </recommendedName>
</protein>
<gene>
    <name evidence="13" type="primary">bioF</name>
    <name evidence="13" type="ORF">EPA93_04115</name>
</gene>